<gene>
    <name evidence="2" type="ORF">BDV25DRAFT_172375</name>
</gene>
<dbReference type="Proteomes" id="UP000325780">
    <property type="component" value="Unassembled WGS sequence"/>
</dbReference>
<dbReference type="EMBL" id="ML742030">
    <property type="protein sequence ID" value="KAE8154344.1"/>
    <property type="molecule type" value="Genomic_DNA"/>
</dbReference>
<proteinExistence type="predicted"/>
<feature type="transmembrane region" description="Helical" evidence="1">
    <location>
        <begin position="57"/>
        <end position="75"/>
    </location>
</feature>
<sequence length="466" mass="52998">MNPANESPLFVAEEVLCAYPISTLYDSCPRYLFYALLLATCVTRWTGWLADVFLGAAATYAGTAAIQSFILVSSIPKHYPSQPVTIPFVSDNTTLWDRFPALVTGVDEIDISPASLELDADAVLSIVVTGYLVFLPLQCWSRTFANDRIGYILFSLWNILMLAGSICSLVYWPTLKKTPSQYAFCFPELPPSSSSTNDGWGSWARTSTWNSSVWSIFQNATLFDQIDDICFYPCFNTTQILRQPTSLQAAVSAENRFTKRHRFWDKVIYSQRYIYSLVALSVALNFFMLLIKLLPYRSRVPSSRVWHIWQERKNILDGFKRDFRTAIHATQHGREHMMDETRKRLSSSKLAPGLFTLRALGSWAKLTVDVVILIALVFSIVTSPLTVIAFVAWIEYYIHNDGPSAEKPQQVGQWSPLVSIAFLMVSAAILKLKYRVAPRQEIDHDIEELREKLNRLESLRDKERVP</sequence>
<evidence type="ECO:0000256" key="1">
    <source>
        <dbReference type="SAM" id="Phobius"/>
    </source>
</evidence>
<feature type="transmembrane region" description="Helical" evidence="1">
    <location>
        <begin position="122"/>
        <end position="140"/>
    </location>
</feature>
<feature type="transmembrane region" description="Helical" evidence="1">
    <location>
        <begin position="273"/>
        <end position="294"/>
    </location>
</feature>
<accession>A0A5N6U6Z3</accession>
<feature type="transmembrane region" description="Helical" evidence="1">
    <location>
        <begin position="370"/>
        <end position="394"/>
    </location>
</feature>
<evidence type="ECO:0000313" key="2">
    <source>
        <dbReference type="EMBL" id="KAE8154344.1"/>
    </source>
</evidence>
<feature type="transmembrane region" description="Helical" evidence="1">
    <location>
        <begin position="414"/>
        <end position="432"/>
    </location>
</feature>
<reference evidence="2 3" key="1">
    <citation type="submission" date="2019-04" db="EMBL/GenBank/DDBJ databases">
        <title>Friends and foes A comparative genomics study of 23 Aspergillus species from section Flavi.</title>
        <authorList>
            <consortium name="DOE Joint Genome Institute"/>
            <person name="Kjaerbolling I."/>
            <person name="Vesth T."/>
            <person name="Frisvad J.C."/>
            <person name="Nybo J.L."/>
            <person name="Theobald S."/>
            <person name="Kildgaard S."/>
            <person name="Isbrandt T."/>
            <person name="Kuo A."/>
            <person name="Sato A."/>
            <person name="Lyhne E.K."/>
            <person name="Kogle M.E."/>
            <person name="Wiebenga A."/>
            <person name="Kun R.S."/>
            <person name="Lubbers R.J."/>
            <person name="Makela M.R."/>
            <person name="Barry K."/>
            <person name="Chovatia M."/>
            <person name="Clum A."/>
            <person name="Daum C."/>
            <person name="Haridas S."/>
            <person name="He G."/>
            <person name="LaButti K."/>
            <person name="Lipzen A."/>
            <person name="Mondo S."/>
            <person name="Riley R."/>
            <person name="Salamov A."/>
            <person name="Simmons B.A."/>
            <person name="Magnuson J.K."/>
            <person name="Henrissat B."/>
            <person name="Mortensen U.H."/>
            <person name="Larsen T.O."/>
            <person name="Devries R.P."/>
            <person name="Grigoriev I.V."/>
            <person name="Machida M."/>
            <person name="Baker S.E."/>
            <person name="Andersen M.R."/>
        </authorList>
    </citation>
    <scope>NUCLEOTIDE SEQUENCE [LARGE SCALE GENOMIC DNA]</scope>
    <source>
        <strain evidence="2 3">IBT 18842</strain>
    </source>
</reference>
<keyword evidence="3" id="KW-1185">Reference proteome</keyword>
<name>A0A5N6U6Z3_ASPAV</name>
<protein>
    <submittedName>
        <fullName evidence="2">Uncharacterized protein</fullName>
    </submittedName>
</protein>
<dbReference type="OrthoDB" id="3021074at2759"/>
<keyword evidence="1" id="KW-0472">Membrane</keyword>
<feature type="transmembrane region" description="Helical" evidence="1">
    <location>
        <begin position="31"/>
        <end position="50"/>
    </location>
</feature>
<keyword evidence="1" id="KW-0812">Transmembrane</keyword>
<evidence type="ECO:0000313" key="3">
    <source>
        <dbReference type="Proteomes" id="UP000325780"/>
    </source>
</evidence>
<dbReference type="AlphaFoldDB" id="A0A5N6U6Z3"/>
<feature type="transmembrane region" description="Helical" evidence="1">
    <location>
        <begin position="152"/>
        <end position="172"/>
    </location>
</feature>
<keyword evidence="1" id="KW-1133">Transmembrane helix</keyword>
<organism evidence="2 3">
    <name type="scientific">Aspergillus avenaceus</name>
    <dbReference type="NCBI Taxonomy" id="36643"/>
    <lineage>
        <taxon>Eukaryota</taxon>
        <taxon>Fungi</taxon>
        <taxon>Dikarya</taxon>
        <taxon>Ascomycota</taxon>
        <taxon>Pezizomycotina</taxon>
        <taxon>Eurotiomycetes</taxon>
        <taxon>Eurotiomycetidae</taxon>
        <taxon>Eurotiales</taxon>
        <taxon>Aspergillaceae</taxon>
        <taxon>Aspergillus</taxon>
        <taxon>Aspergillus subgen. Circumdati</taxon>
    </lineage>
</organism>